<feature type="transmembrane region" description="Helical" evidence="1">
    <location>
        <begin position="80"/>
        <end position="104"/>
    </location>
</feature>
<keyword evidence="1" id="KW-1133">Transmembrane helix</keyword>
<feature type="transmembrane region" description="Helical" evidence="1">
    <location>
        <begin position="20"/>
        <end position="39"/>
    </location>
</feature>
<evidence type="ECO:0000256" key="1">
    <source>
        <dbReference type="SAM" id="Phobius"/>
    </source>
</evidence>
<dbReference type="Proteomes" id="UP000594263">
    <property type="component" value="Unplaced"/>
</dbReference>
<dbReference type="PANTHER" id="PTHR34658">
    <property type="entry name" value="OS01G0151800 PROTEIN"/>
    <property type="match status" value="1"/>
</dbReference>
<name>A0A7N0V0T3_KALFE</name>
<keyword evidence="1" id="KW-0472">Membrane</keyword>
<dbReference type="PANTHER" id="PTHR34658:SF2">
    <property type="entry name" value="OS01G0151800 PROTEIN"/>
    <property type="match status" value="1"/>
</dbReference>
<evidence type="ECO:0000313" key="2">
    <source>
        <dbReference type="EnsemblPlants" id="Kaladp0095s0755.1.v1.1.CDS.1"/>
    </source>
</evidence>
<proteinExistence type="predicted"/>
<keyword evidence="3" id="KW-1185">Reference proteome</keyword>
<evidence type="ECO:0000313" key="3">
    <source>
        <dbReference type="Proteomes" id="UP000594263"/>
    </source>
</evidence>
<dbReference type="EnsemblPlants" id="Kaladp0095s0755.1.v1.1">
    <property type="protein sequence ID" value="Kaladp0095s0755.1.v1.1.CDS.1"/>
    <property type="gene ID" value="Kaladp0095s0755.v1.1"/>
</dbReference>
<organism evidence="2 3">
    <name type="scientific">Kalanchoe fedtschenkoi</name>
    <name type="common">Lavender scallops</name>
    <name type="synonym">South American air plant</name>
    <dbReference type="NCBI Taxonomy" id="63787"/>
    <lineage>
        <taxon>Eukaryota</taxon>
        <taxon>Viridiplantae</taxon>
        <taxon>Streptophyta</taxon>
        <taxon>Embryophyta</taxon>
        <taxon>Tracheophyta</taxon>
        <taxon>Spermatophyta</taxon>
        <taxon>Magnoliopsida</taxon>
        <taxon>eudicotyledons</taxon>
        <taxon>Gunneridae</taxon>
        <taxon>Pentapetalae</taxon>
        <taxon>Saxifragales</taxon>
        <taxon>Crassulaceae</taxon>
        <taxon>Kalanchoe</taxon>
    </lineage>
</organism>
<accession>A0A7N0V0T3</accession>
<dbReference type="AlphaFoldDB" id="A0A7N0V0T3"/>
<dbReference type="Gramene" id="Kaladp0095s0755.1.v1.1">
    <property type="protein sequence ID" value="Kaladp0095s0755.1.v1.1.CDS.1"/>
    <property type="gene ID" value="Kaladp0095s0755.v1.1"/>
</dbReference>
<sequence length="114" mass="12108">MVSLFFNSAVDSLHSRFPLLVYGLAWTGLLTLAVALASFSPEIAFVSAISKACAAEGLRVPLDMPVCLPVHLFTKSPIDLIVPPIFAALVVAASAFVVRAVGLWENNALDLEVL</sequence>
<protein>
    <submittedName>
        <fullName evidence="2">Uncharacterized protein</fullName>
    </submittedName>
</protein>
<dbReference type="OMA" id="DGPPWDV"/>
<keyword evidence="1" id="KW-0812">Transmembrane</keyword>
<reference evidence="2" key="1">
    <citation type="submission" date="2021-01" db="UniProtKB">
        <authorList>
            <consortium name="EnsemblPlants"/>
        </authorList>
    </citation>
    <scope>IDENTIFICATION</scope>
</reference>